<dbReference type="NCBIfam" id="TIGR00229">
    <property type="entry name" value="sensory_box"/>
    <property type="match status" value="2"/>
</dbReference>
<dbReference type="InterPro" id="IPR013656">
    <property type="entry name" value="PAS_4"/>
</dbReference>
<evidence type="ECO:0000259" key="9">
    <source>
        <dbReference type="PROSITE" id="PS50887"/>
    </source>
</evidence>
<protein>
    <submittedName>
        <fullName evidence="10 11">Diguanylate cyclase</fullName>
    </submittedName>
</protein>
<evidence type="ECO:0000259" key="8">
    <source>
        <dbReference type="PROSITE" id="PS50839"/>
    </source>
</evidence>
<dbReference type="SUPFAM" id="SSF55785">
    <property type="entry name" value="PYP-like sensor domain (PAS domain)"/>
    <property type="match status" value="2"/>
</dbReference>
<dbReference type="GO" id="GO:0016020">
    <property type="term" value="C:membrane"/>
    <property type="evidence" value="ECO:0007669"/>
    <property type="project" value="UniProtKB-SubCell"/>
</dbReference>
<keyword evidence="12" id="KW-1185">Reference proteome</keyword>
<name>A0A4P8HWC1_9BURK</name>
<dbReference type="InterPro" id="IPR052155">
    <property type="entry name" value="Biofilm_reg_signaling"/>
</dbReference>
<dbReference type="Pfam" id="PF00990">
    <property type="entry name" value="GGDEF"/>
    <property type="match status" value="1"/>
</dbReference>
<dbReference type="InterPro" id="IPR042240">
    <property type="entry name" value="CHASE_sf"/>
</dbReference>
<dbReference type="CDD" id="cd01949">
    <property type="entry name" value="GGDEF"/>
    <property type="match status" value="1"/>
</dbReference>
<organism evidence="10 13">
    <name type="scientific">Pseudoduganella umbonata</name>
    <dbReference type="NCBI Taxonomy" id="864828"/>
    <lineage>
        <taxon>Bacteria</taxon>
        <taxon>Pseudomonadati</taxon>
        <taxon>Pseudomonadota</taxon>
        <taxon>Betaproteobacteria</taxon>
        <taxon>Burkholderiales</taxon>
        <taxon>Oxalobacteraceae</taxon>
        <taxon>Telluria group</taxon>
        <taxon>Pseudoduganella</taxon>
    </lineage>
</organism>
<dbReference type="AlphaFoldDB" id="A0A4P8HWC1"/>
<proteinExistence type="predicted"/>
<dbReference type="CDD" id="cd00130">
    <property type="entry name" value="PAS"/>
    <property type="match status" value="1"/>
</dbReference>
<dbReference type="SUPFAM" id="SSF55073">
    <property type="entry name" value="Nucleotide cyclase"/>
    <property type="match status" value="1"/>
</dbReference>
<dbReference type="PROSITE" id="PS50113">
    <property type="entry name" value="PAC"/>
    <property type="match status" value="1"/>
</dbReference>
<evidence type="ECO:0000313" key="13">
    <source>
        <dbReference type="Proteomes" id="UP000584325"/>
    </source>
</evidence>
<feature type="domain" description="PAC" evidence="7">
    <location>
        <begin position="549"/>
        <end position="603"/>
    </location>
</feature>
<dbReference type="InterPro" id="IPR035965">
    <property type="entry name" value="PAS-like_dom_sf"/>
</dbReference>
<dbReference type="SMART" id="SM01079">
    <property type="entry name" value="CHASE"/>
    <property type="match status" value="1"/>
</dbReference>
<dbReference type="Pfam" id="PF03924">
    <property type="entry name" value="CHASE"/>
    <property type="match status" value="1"/>
</dbReference>
<dbReference type="SMART" id="SM00267">
    <property type="entry name" value="GGDEF"/>
    <property type="match status" value="1"/>
</dbReference>
<feature type="domain" description="GGDEF" evidence="9">
    <location>
        <begin position="634"/>
        <end position="766"/>
    </location>
</feature>
<dbReference type="FunFam" id="3.30.70.270:FF:000001">
    <property type="entry name" value="Diguanylate cyclase domain protein"/>
    <property type="match status" value="1"/>
</dbReference>
<evidence type="ECO:0000256" key="2">
    <source>
        <dbReference type="ARBA" id="ARBA00022692"/>
    </source>
</evidence>
<sequence length="773" mass="84602">MSAQAVGREDNMGSLFQRIGLSLGARALPVGVFVAGVLASTYAGVVRYDHAQTERAAAQQDAAEDFLFLLRHRLTLYEGATRDLAALFSASDAIRAEEFSAFITASQVFQRYDGIRVFGYVARVPAGDVARFERDTRREVPGFHLVDPAPAHEYYPVVYGEHAFDPARMTALLGVDFAAFPERRAAMQEAARRGEPVATRRMSTILDSQGRSIVQVYAPVRPPGSGTVKGYIFSTLYTNVMFAGLDNGRMSRQFDLEVYDGSVAPENLVYGAARAPHALAQRGERPAYGSAVRFANRAWLIHLYARPGAGDTEPARAAVLFAMASSLLSLAAAWATAAWLRNRARQRAMHDFSERFAAFFEHHPFSVCAIDKQRRFLHANDQLLRELGVDRQALLGKRAGAYVDPADLASVERQLDEALAGRAVAFATRVPGAAGRMVDMSIVLIPMSTRDDVTHVLGFAENITERKDAERALYESRQMLQLILDNIPQSVFWKNADSVYEGGNRALLADAGLATDADLIGRTDADLHWKDRAPQYRQVDLEVMQSGVARMRMQALDRDIAGAERWVETSKIPLKDDAGNVTGVLAVTEDITARKYMEQELFRLAHHDSLTGLPNRGYFNGQLEQAVARAQRHGGLALMYFDIDRFKGINDTHGHDVGDEVIRMFASRVQAVVREADFVARLGGDEFVLIAEGLQGPAAAAVIAQKIVGAMVPPFQLGAATLQVTTSIGIATFAAGQTARTLIRAADQAMYDAKRAGRNCFRIAAAGDDRSVT</sequence>
<keyword evidence="4 5" id="KW-0472">Membrane</keyword>
<evidence type="ECO:0000256" key="3">
    <source>
        <dbReference type="ARBA" id="ARBA00022989"/>
    </source>
</evidence>
<reference evidence="11 12" key="1">
    <citation type="submission" date="2019-05" db="EMBL/GenBank/DDBJ databases">
        <title>Draft Genome Sequences of Six Type Strains of the Genus Massilia.</title>
        <authorList>
            <person name="Miess H."/>
            <person name="Frediansyhah A."/>
            <person name="Gross H."/>
        </authorList>
    </citation>
    <scope>NUCLEOTIDE SEQUENCE [LARGE SCALE GENOMIC DNA]</scope>
    <source>
        <strain evidence="11 12">DSMZ 26121</strain>
    </source>
</reference>
<evidence type="ECO:0000256" key="5">
    <source>
        <dbReference type="SAM" id="Phobius"/>
    </source>
</evidence>
<dbReference type="InterPro" id="IPR043128">
    <property type="entry name" value="Rev_trsase/Diguanyl_cyclase"/>
</dbReference>
<dbReference type="GO" id="GO:0003824">
    <property type="term" value="F:catalytic activity"/>
    <property type="evidence" value="ECO:0007669"/>
    <property type="project" value="UniProtKB-ARBA"/>
</dbReference>
<evidence type="ECO:0000313" key="11">
    <source>
        <dbReference type="EMBL" id="QCP13168.1"/>
    </source>
</evidence>
<dbReference type="PROSITE" id="PS50839">
    <property type="entry name" value="CHASE"/>
    <property type="match status" value="1"/>
</dbReference>
<dbReference type="NCBIfam" id="TIGR00254">
    <property type="entry name" value="GGDEF"/>
    <property type="match status" value="1"/>
</dbReference>
<dbReference type="InterPro" id="IPR006189">
    <property type="entry name" value="CHASE_dom"/>
</dbReference>
<accession>A0A4P8HWC1</accession>
<evidence type="ECO:0000259" key="6">
    <source>
        <dbReference type="PROSITE" id="PS50112"/>
    </source>
</evidence>
<evidence type="ECO:0000313" key="12">
    <source>
        <dbReference type="Proteomes" id="UP000298763"/>
    </source>
</evidence>
<dbReference type="PANTHER" id="PTHR44757">
    <property type="entry name" value="DIGUANYLATE CYCLASE DGCP"/>
    <property type="match status" value="1"/>
</dbReference>
<dbReference type="Proteomes" id="UP000298763">
    <property type="component" value="Chromosome"/>
</dbReference>
<dbReference type="PROSITE" id="PS50112">
    <property type="entry name" value="PAS"/>
    <property type="match status" value="1"/>
</dbReference>
<dbReference type="PANTHER" id="PTHR44757:SF2">
    <property type="entry name" value="BIOFILM ARCHITECTURE MAINTENANCE PROTEIN MBAA"/>
    <property type="match status" value="1"/>
</dbReference>
<dbReference type="Gene3D" id="3.30.450.20">
    <property type="entry name" value="PAS domain"/>
    <property type="match status" value="2"/>
</dbReference>
<dbReference type="GO" id="GO:0007165">
    <property type="term" value="P:signal transduction"/>
    <property type="evidence" value="ECO:0007669"/>
    <property type="project" value="UniProtKB-ARBA"/>
</dbReference>
<dbReference type="EMBL" id="JACHXS010000007">
    <property type="protein sequence ID" value="MBB3223070.1"/>
    <property type="molecule type" value="Genomic_DNA"/>
</dbReference>
<dbReference type="Gene3D" id="3.30.70.270">
    <property type="match status" value="1"/>
</dbReference>
<dbReference type="Gene3D" id="3.30.450.350">
    <property type="entry name" value="CHASE domain"/>
    <property type="match status" value="1"/>
</dbReference>
<comment type="subcellular location">
    <subcellularLocation>
        <location evidence="1">Membrane</location>
    </subcellularLocation>
</comment>
<feature type="domain" description="CHASE" evidence="8">
    <location>
        <begin position="90"/>
        <end position="302"/>
    </location>
</feature>
<dbReference type="InterPro" id="IPR029787">
    <property type="entry name" value="Nucleotide_cyclase"/>
</dbReference>
<dbReference type="InterPro" id="IPR000700">
    <property type="entry name" value="PAS-assoc_C"/>
</dbReference>
<dbReference type="RefSeq" id="WP_137315960.1">
    <property type="nucleotide sequence ID" value="NZ_CP040017.1"/>
</dbReference>
<evidence type="ECO:0000259" key="7">
    <source>
        <dbReference type="PROSITE" id="PS50113"/>
    </source>
</evidence>
<feature type="transmembrane region" description="Helical" evidence="5">
    <location>
        <begin position="317"/>
        <end position="340"/>
    </location>
</feature>
<evidence type="ECO:0000256" key="4">
    <source>
        <dbReference type="ARBA" id="ARBA00023136"/>
    </source>
</evidence>
<evidence type="ECO:0000313" key="10">
    <source>
        <dbReference type="EMBL" id="MBB3223070.1"/>
    </source>
</evidence>
<dbReference type="SMART" id="SM00091">
    <property type="entry name" value="PAS"/>
    <property type="match status" value="2"/>
</dbReference>
<feature type="domain" description="PAS" evidence="6">
    <location>
        <begin position="352"/>
        <end position="422"/>
    </location>
</feature>
<keyword evidence="2 5" id="KW-0812">Transmembrane</keyword>
<reference evidence="10 13" key="2">
    <citation type="submission" date="2020-08" db="EMBL/GenBank/DDBJ databases">
        <title>Genomic Encyclopedia of Type Strains, Phase III (KMG-III): the genomes of soil and plant-associated and newly described type strains.</title>
        <authorList>
            <person name="Whitman W."/>
        </authorList>
    </citation>
    <scope>NUCLEOTIDE SEQUENCE [LARGE SCALE GENOMIC DNA]</scope>
    <source>
        <strain evidence="10 13">CECT 7753</strain>
    </source>
</reference>
<keyword evidence="3 5" id="KW-1133">Transmembrane helix</keyword>
<dbReference type="InterPro" id="IPR000014">
    <property type="entry name" value="PAS"/>
</dbReference>
<dbReference type="InterPro" id="IPR000160">
    <property type="entry name" value="GGDEF_dom"/>
</dbReference>
<gene>
    <name evidence="11" type="ORF">FCL38_24040</name>
    <name evidence="10" type="ORF">FHS02_003908</name>
</gene>
<dbReference type="EMBL" id="CP040017">
    <property type="protein sequence ID" value="QCP13168.1"/>
    <property type="molecule type" value="Genomic_DNA"/>
</dbReference>
<dbReference type="Pfam" id="PF08448">
    <property type="entry name" value="PAS_4"/>
    <property type="match status" value="2"/>
</dbReference>
<dbReference type="OrthoDB" id="8929028at2"/>
<dbReference type="Proteomes" id="UP000584325">
    <property type="component" value="Unassembled WGS sequence"/>
</dbReference>
<dbReference type="PROSITE" id="PS50887">
    <property type="entry name" value="GGDEF"/>
    <property type="match status" value="1"/>
</dbReference>
<evidence type="ECO:0000256" key="1">
    <source>
        <dbReference type="ARBA" id="ARBA00004370"/>
    </source>
</evidence>